<name>A0A0W0YFC2_9GAMM</name>
<dbReference type="Proteomes" id="UP000054621">
    <property type="component" value="Unassembled WGS sequence"/>
</dbReference>
<dbReference type="InterPro" id="IPR042095">
    <property type="entry name" value="SUMF_sf"/>
</dbReference>
<dbReference type="InterPro" id="IPR013216">
    <property type="entry name" value="Methyltransf_11"/>
</dbReference>
<dbReference type="STRING" id="28087.Lsai_2827"/>
<dbReference type="eggNOG" id="COG1262">
    <property type="taxonomic scope" value="Bacteria"/>
</dbReference>
<keyword evidence="1" id="KW-0560">Oxidoreductase</keyword>
<dbReference type="InterPro" id="IPR027577">
    <property type="entry name" value="OvoA_Nterm"/>
</dbReference>
<keyword evidence="2" id="KW-0408">Iron</keyword>
<feature type="domain" description="Methyltransferase type 11" evidence="5">
    <location>
        <begin position="508"/>
        <end position="630"/>
    </location>
</feature>
<evidence type="ECO:0000313" key="8">
    <source>
        <dbReference type="Proteomes" id="UP000054621"/>
    </source>
</evidence>
<dbReference type="Pfam" id="PF12867">
    <property type="entry name" value="DinB_2"/>
    <property type="match status" value="1"/>
</dbReference>
<sequence>MEAHPINTCKTLVLDGSLTAQKRDALKEYFQKTFEIYENLFACIADEDAYYLRAEPLRHPLIFYYGHTATFFINKLILGQYIDKRINERFESMFAVGVDEMSWDDLNTAHYNWPTVKEVTDYRKRVKILIERLIDSIPAGTPINQDSIVWLILMGIEHERIHLETSSVILRMVPLVYLHKSQNWPSCQEVGNAPLNELIAVTGEHLLLGRGYDNTLFGWDNEYGSNEVLVNDFHASKFLVSNQEFLLFIEAGGYENFDWWTSEGKQWLMYTKAKMPRFWRFENGQFWQRNLLEEIPLPLNWPVEVNYHEAKAFCNWKSLLENKYIRLPTEEEWTILRNKIEENVTDWQKAPGNIHLEYYASSCPINKFKNGSFYDVIGNVWQWTETPIDAFPGFKVHQLYDDFSTPTFDGQHNLIKGGSWISTGNLATKKSRYAFRRHFFQHAGFRYVQSETPLPPTEKINGYETDPLISQSLEFHYGNEYFGVPNFPVACINRCKEFFMEGPHLKALDIGCSVGRFSFELAKYFEHVDAIDFSTRFIQQGVHLKEAGIIRYALASEGDLVDYKELKLSDLGYHDLIDKVHFIQGDACNLKPIFKGYHFIFCGNLIDKLYNPTLFLTSISDRLKPKGFLALTSSYTWREEYTDKSNWLGGIRVNGEFQKTLEGLKSLLKPRFNLLATEDIPFVIRETERTFQHSIAQLTLWQLKNK</sequence>
<dbReference type="PANTHER" id="PTHR23150:SF26">
    <property type="entry name" value="GENERIC METHYLTRANSFERASE"/>
    <property type="match status" value="1"/>
</dbReference>
<dbReference type="PANTHER" id="PTHR23150">
    <property type="entry name" value="SULFATASE MODIFYING FACTOR 1, 2"/>
    <property type="match status" value="1"/>
</dbReference>
<evidence type="ECO:0000259" key="6">
    <source>
        <dbReference type="Pfam" id="PF12867"/>
    </source>
</evidence>
<evidence type="ECO:0000259" key="5">
    <source>
        <dbReference type="Pfam" id="PF08241"/>
    </source>
</evidence>
<evidence type="ECO:0000256" key="3">
    <source>
        <dbReference type="ARBA" id="ARBA00037882"/>
    </source>
</evidence>
<dbReference type="NCBIfam" id="TIGR04345">
    <property type="entry name" value="ovoA_Cterm"/>
    <property type="match status" value="1"/>
</dbReference>
<organism evidence="7 8">
    <name type="scientific">Legionella sainthelensi</name>
    <dbReference type="NCBI Taxonomy" id="28087"/>
    <lineage>
        <taxon>Bacteria</taxon>
        <taxon>Pseudomonadati</taxon>
        <taxon>Pseudomonadota</taxon>
        <taxon>Gammaproteobacteria</taxon>
        <taxon>Legionellales</taxon>
        <taxon>Legionellaceae</taxon>
        <taxon>Legionella</taxon>
    </lineage>
</organism>
<dbReference type="InterPro" id="IPR005532">
    <property type="entry name" value="SUMF_dom"/>
</dbReference>
<dbReference type="RefSeq" id="WP_027272599.1">
    <property type="nucleotide sequence ID" value="NZ_CAAAJE010000013.1"/>
</dbReference>
<dbReference type="InterPro" id="IPR016187">
    <property type="entry name" value="CTDL_fold"/>
</dbReference>
<reference evidence="7 8" key="1">
    <citation type="submission" date="2015-11" db="EMBL/GenBank/DDBJ databases">
        <title>Genomic analysis of 38 Legionella species identifies large and diverse effector repertoires.</title>
        <authorList>
            <person name="Burstein D."/>
            <person name="Amaro F."/>
            <person name="Zusman T."/>
            <person name="Lifshitz Z."/>
            <person name="Cohen O."/>
            <person name="Gilbert J.A."/>
            <person name="Pupko T."/>
            <person name="Shuman H.A."/>
            <person name="Segal G."/>
        </authorList>
    </citation>
    <scope>NUCLEOTIDE SEQUENCE [LARGE SCALE GENOMIC DNA]</scope>
    <source>
        <strain evidence="7 8">Mt.St.Helens-4</strain>
    </source>
</reference>
<keyword evidence="7" id="KW-0808">Transferase</keyword>
<dbReference type="AlphaFoldDB" id="A0A0W0YFC2"/>
<dbReference type="Gene3D" id="3.40.50.150">
    <property type="entry name" value="Vaccinia Virus protein VP39"/>
    <property type="match status" value="1"/>
</dbReference>
<dbReference type="OrthoDB" id="9768004at2"/>
<comment type="pathway">
    <text evidence="3">Amino-acid biosynthesis; ergothioneine biosynthesis.</text>
</comment>
<evidence type="ECO:0000313" key="7">
    <source>
        <dbReference type="EMBL" id="KTD55235.1"/>
    </source>
</evidence>
<dbReference type="GO" id="GO:0008757">
    <property type="term" value="F:S-adenosylmethionine-dependent methyltransferase activity"/>
    <property type="evidence" value="ECO:0007669"/>
    <property type="project" value="InterPro"/>
</dbReference>
<gene>
    <name evidence="7" type="ORF">Lsai_2827</name>
</gene>
<dbReference type="SUPFAM" id="SSF53335">
    <property type="entry name" value="S-adenosyl-L-methionine-dependent methyltransferases"/>
    <property type="match status" value="1"/>
</dbReference>
<proteinExistence type="predicted"/>
<dbReference type="Gene3D" id="3.90.1580.10">
    <property type="entry name" value="paralog of FGE (formylglycine-generating enzyme)"/>
    <property type="match status" value="1"/>
</dbReference>
<dbReference type="Pfam" id="PF08241">
    <property type="entry name" value="Methyltransf_11"/>
    <property type="match status" value="1"/>
</dbReference>
<dbReference type="Pfam" id="PF03781">
    <property type="entry name" value="FGE-sulfatase"/>
    <property type="match status" value="1"/>
</dbReference>
<dbReference type="SUPFAM" id="SSF56436">
    <property type="entry name" value="C-type lectin-like"/>
    <property type="match status" value="1"/>
</dbReference>
<protein>
    <submittedName>
        <fullName evidence="7">Methyltransferase</fullName>
    </submittedName>
</protein>
<dbReference type="NCBIfam" id="TIGR04344">
    <property type="entry name" value="ovoA_Nterm"/>
    <property type="match status" value="1"/>
</dbReference>
<evidence type="ECO:0000256" key="2">
    <source>
        <dbReference type="ARBA" id="ARBA00023004"/>
    </source>
</evidence>
<dbReference type="GO" id="GO:0120147">
    <property type="term" value="F:formylglycine-generating oxidase activity"/>
    <property type="evidence" value="ECO:0007669"/>
    <property type="project" value="TreeGrafter"/>
</dbReference>
<evidence type="ECO:0000256" key="1">
    <source>
        <dbReference type="ARBA" id="ARBA00023002"/>
    </source>
</evidence>
<keyword evidence="7" id="KW-0489">Methyltransferase</keyword>
<comment type="caution">
    <text evidence="7">The sequence shown here is derived from an EMBL/GenBank/DDBJ whole genome shotgun (WGS) entry which is preliminary data.</text>
</comment>
<dbReference type="InterPro" id="IPR024775">
    <property type="entry name" value="DinB-like"/>
</dbReference>
<dbReference type="FunFam" id="3.90.1580.10:FF:000006">
    <property type="entry name" value="Generic methyltransferase, putative"/>
    <property type="match status" value="1"/>
</dbReference>
<dbReference type="EMBL" id="LNYV01000036">
    <property type="protein sequence ID" value="KTD55235.1"/>
    <property type="molecule type" value="Genomic_DNA"/>
</dbReference>
<evidence type="ECO:0000259" key="4">
    <source>
        <dbReference type="Pfam" id="PF03781"/>
    </source>
</evidence>
<feature type="domain" description="Sulfatase-modifying factor enzyme-like" evidence="4">
    <location>
        <begin position="199"/>
        <end position="448"/>
    </location>
</feature>
<dbReference type="InterPro" id="IPR051043">
    <property type="entry name" value="Sulfatase_Mod_Factor_Kinase"/>
</dbReference>
<dbReference type="PATRIC" id="fig|28087.4.peg.3034"/>
<dbReference type="InterPro" id="IPR027625">
    <property type="entry name" value="OvoA_Cterm"/>
</dbReference>
<dbReference type="CDD" id="cd02440">
    <property type="entry name" value="AdoMet_MTases"/>
    <property type="match status" value="1"/>
</dbReference>
<dbReference type="GO" id="GO:0032259">
    <property type="term" value="P:methylation"/>
    <property type="evidence" value="ECO:0007669"/>
    <property type="project" value="UniProtKB-KW"/>
</dbReference>
<dbReference type="InterPro" id="IPR029063">
    <property type="entry name" value="SAM-dependent_MTases_sf"/>
</dbReference>
<accession>A0A0W0YFC2</accession>
<feature type="domain" description="DinB-like" evidence="6">
    <location>
        <begin position="31"/>
        <end position="165"/>
    </location>
</feature>